<keyword evidence="5 10" id="KW-0547">Nucleotide-binding</keyword>
<feature type="compositionally biased region" description="Low complexity" evidence="11">
    <location>
        <begin position="261"/>
        <end position="273"/>
    </location>
</feature>
<comment type="subcellular location">
    <subcellularLocation>
        <location evidence="1">Cell membrane</location>
        <topology evidence="1">Single-pass membrane protein</topology>
    </subcellularLocation>
</comment>
<dbReference type="AlphaFoldDB" id="A0A6V7QLJ4"/>
<sequence length="344" mass="37833">MGYQEVYHIRSELVLLQILLDLSSNSLSGLIPSNLDKLSALQKLNVSHNDLSDNFNEVYRIGEGGFGSVYKAELAAGPVVAVKCLQVAEPGDVSEINKKSFENEIRALTEVRHRNIVKLHGFCMRSGTCTWCMSIFEKGSLGNVLYSEEEGKKLNWAMRVKVIQGVAHALAYLHHDCTRPIVHRDISVNNILLESEYEPRIADFGTAKLLRLGSLLGHQLQALTAIGTRVGVHYEGHGEMRCVQLRNCSTRSDDGKHPGDLVSSRPSTISSSSDADDLLLKDVLDQRLPPPTGQLAEEVAFIVKVALACTAPPQTPALLCGRSPRRSLHAPCRRNSPIRFVPPL</sequence>
<feature type="region of interest" description="Disordered" evidence="11">
    <location>
        <begin position="250"/>
        <end position="273"/>
    </location>
</feature>
<keyword evidence="3" id="KW-0723">Serine/threonine-protein kinase</keyword>
<dbReference type="Gene3D" id="3.30.200.20">
    <property type="entry name" value="Phosphorylase Kinase, domain 1"/>
    <property type="match status" value="1"/>
</dbReference>
<evidence type="ECO:0000256" key="5">
    <source>
        <dbReference type="ARBA" id="ARBA00022741"/>
    </source>
</evidence>
<evidence type="ECO:0000256" key="10">
    <source>
        <dbReference type="PROSITE-ProRule" id="PRU10141"/>
    </source>
</evidence>
<dbReference type="GO" id="GO:0005886">
    <property type="term" value="C:plasma membrane"/>
    <property type="evidence" value="ECO:0007669"/>
    <property type="project" value="UniProtKB-SubCell"/>
</dbReference>
<evidence type="ECO:0000256" key="3">
    <source>
        <dbReference type="ARBA" id="ARBA00022527"/>
    </source>
</evidence>
<comment type="catalytic activity">
    <reaction evidence="8">
        <text>L-threonyl-[protein] + ATP = O-phospho-L-threonyl-[protein] + ADP + H(+)</text>
        <dbReference type="Rhea" id="RHEA:46608"/>
        <dbReference type="Rhea" id="RHEA-COMP:11060"/>
        <dbReference type="Rhea" id="RHEA-COMP:11605"/>
        <dbReference type="ChEBI" id="CHEBI:15378"/>
        <dbReference type="ChEBI" id="CHEBI:30013"/>
        <dbReference type="ChEBI" id="CHEBI:30616"/>
        <dbReference type="ChEBI" id="CHEBI:61977"/>
        <dbReference type="ChEBI" id="CHEBI:456216"/>
        <dbReference type="EC" id="2.7.11.1"/>
    </reaction>
</comment>
<dbReference type="InterPro" id="IPR032675">
    <property type="entry name" value="LRR_dom_sf"/>
</dbReference>
<dbReference type="SUPFAM" id="SSF52058">
    <property type="entry name" value="L domain-like"/>
    <property type="match status" value="1"/>
</dbReference>
<protein>
    <recommendedName>
        <fullName evidence="2">non-specific serine/threonine protein kinase</fullName>
        <ecNumber evidence="2">2.7.11.1</ecNumber>
    </recommendedName>
</protein>
<dbReference type="InterPro" id="IPR017441">
    <property type="entry name" value="Protein_kinase_ATP_BS"/>
</dbReference>
<accession>A0A6V7QLJ4</accession>
<evidence type="ECO:0000256" key="8">
    <source>
        <dbReference type="ARBA" id="ARBA00047899"/>
    </source>
</evidence>
<feature type="domain" description="Protein kinase" evidence="12">
    <location>
        <begin position="55"/>
        <end position="344"/>
    </location>
</feature>
<dbReference type="Pfam" id="PF00069">
    <property type="entry name" value="Pkinase"/>
    <property type="match status" value="1"/>
</dbReference>
<gene>
    <name evidence="13" type="ORF">CB5_LOCUS27293</name>
</gene>
<dbReference type="PROSITE" id="PS00107">
    <property type="entry name" value="PROTEIN_KINASE_ATP"/>
    <property type="match status" value="1"/>
</dbReference>
<keyword evidence="4" id="KW-0808">Transferase</keyword>
<reference evidence="13" key="1">
    <citation type="submission" date="2020-07" db="EMBL/GenBank/DDBJ databases">
        <authorList>
            <person name="Lin J."/>
        </authorList>
    </citation>
    <scope>NUCLEOTIDE SEQUENCE</scope>
</reference>
<comment type="catalytic activity">
    <reaction evidence="9">
        <text>L-seryl-[protein] + ATP = O-phospho-L-seryl-[protein] + ADP + H(+)</text>
        <dbReference type="Rhea" id="RHEA:17989"/>
        <dbReference type="Rhea" id="RHEA-COMP:9863"/>
        <dbReference type="Rhea" id="RHEA-COMP:11604"/>
        <dbReference type="ChEBI" id="CHEBI:15378"/>
        <dbReference type="ChEBI" id="CHEBI:29999"/>
        <dbReference type="ChEBI" id="CHEBI:30616"/>
        <dbReference type="ChEBI" id="CHEBI:83421"/>
        <dbReference type="ChEBI" id="CHEBI:456216"/>
        <dbReference type="EC" id="2.7.11.1"/>
    </reaction>
</comment>
<keyword evidence="6" id="KW-0418">Kinase</keyword>
<evidence type="ECO:0000256" key="11">
    <source>
        <dbReference type="SAM" id="MobiDB-lite"/>
    </source>
</evidence>
<dbReference type="SUPFAM" id="SSF56112">
    <property type="entry name" value="Protein kinase-like (PK-like)"/>
    <property type="match status" value="1"/>
</dbReference>
<proteinExistence type="predicted"/>
<dbReference type="InterPro" id="IPR008266">
    <property type="entry name" value="Tyr_kinase_AS"/>
</dbReference>
<evidence type="ECO:0000256" key="7">
    <source>
        <dbReference type="ARBA" id="ARBA00022840"/>
    </source>
</evidence>
<dbReference type="InterPro" id="IPR051420">
    <property type="entry name" value="Ser_Thr_Kinases_DiverseReg"/>
</dbReference>
<evidence type="ECO:0000256" key="1">
    <source>
        <dbReference type="ARBA" id="ARBA00004162"/>
    </source>
</evidence>
<dbReference type="PROSITE" id="PS50011">
    <property type="entry name" value="PROTEIN_KINASE_DOM"/>
    <property type="match status" value="1"/>
</dbReference>
<dbReference type="InterPro" id="IPR000719">
    <property type="entry name" value="Prot_kinase_dom"/>
</dbReference>
<dbReference type="FunFam" id="1.10.510.10:FF:001023">
    <property type="entry name" value="Os07g0541700 protein"/>
    <property type="match status" value="1"/>
</dbReference>
<keyword evidence="7 10" id="KW-0067">ATP-binding</keyword>
<dbReference type="EC" id="2.7.11.1" evidence="2"/>
<dbReference type="PANTHER" id="PTHR48005:SF44">
    <property type="entry name" value="MDIS1-INTERACTING RECEPTOR LIKE KINASE 2-LIKE ISOFORM X1"/>
    <property type="match status" value="1"/>
</dbReference>
<name>A0A6V7QLJ4_ANACO</name>
<dbReference type="InterPro" id="IPR011009">
    <property type="entry name" value="Kinase-like_dom_sf"/>
</dbReference>
<dbReference type="PANTHER" id="PTHR48005">
    <property type="entry name" value="LEUCINE RICH REPEAT KINASE 2"/>
    <property type="match status" value="1"/>
</dbReference>
<dbReference type="Gene3D" id="3.80.10.10">
    <property type="entry name" value="Ribonuclease Inhibitor"/>
    <property type="match status" value="1"/>
</dbReference>
<evidence type="ECO:0000256" key="4">
    <source>
        <dbReference type="ARBA" id="ARBA00022679"/>
    </source>
</evidence>
<evidence type="ECO:0000313" key="13">
    <source>
        <dbReference type="EMBL" id="CAD1844082.1"/>
    </source>
</evidence>
<dbReference type="EMBL" id="LR862137">
    <property type="protein sequence ID" value="CAD1844082.1"/>
    <property type="molecule type" value="Genomic_DNA"/>
</dbReference>
<dbReference type="GO" id="GO:0004674">
    <property type="term" value="F:protein serine/threonine kinase activity"/>
    <property type="evidence" value="ECO:0007669"/>
    <property type="project" value="UniProtKB-KW"/>
</dbReference>
<evidence type="ECO:0000256" key="6">
    <source>
        <dbReference type="ARBA" id="ARBA00022777"/>
    </source>
</evidence>
<dbReference type="Gene3D" id="1.10.510.10">
    <property type="entry name" value="Transferase(Phosphotransferase) domain 1"/>
    <property type="match status" value="1"/>
</dbReference>
<organism evidence="13">
    <name type="scientific">Ananas comosus var. bracteatus</name>
    <name type="common">red pineapple</name>
    <dbReference type="NCBI Taxonomy" id="296719"/>
    <lineage>
        <taxon>Eukaryota</taxon>
        <taxon>Viridiplantae</taxon>
        <taxon>Streptophyta</taxon>
        <taxon>Embryophyta</taxon>
        <taxon>Tracheophyta</taxon>
        <taxon>Spermatophyta</taxon>
        <taxon>Magnoliopsida</taxon>
        <taxon>Liliopsida</taxon>
        <taxon>Poales</taxon>
        <taxon>Bromeliaceae</taxon>
        <taxon>Bromelioideae</taxon>
        <taxon>Ananas</taxon>
    </lineage>
</organism>
<evidence type="ECO:0000256" key="2">
    <source>
        <dbReference type="ARBA" id="ARBA00012513"/>
    </source>
</evidence>
<dbReference type="GO" id="GO:0005524">
    <property type="term" value="F:ATP binding"/>
    <property type="evidence" value="ECO:0007669"/>
    <property type="project" value="UniProtKB-UniRule"/>
</dbReference>
<evidence type="ECO:0000259" key="12">
    <source>
        <dbReference type="PROSITE" id="PS50011"/>
    </source>
</evidence>
<feature type="binding site" evidence="10">
    <location>
        <position position="83"/>
    </location>
    <ligand>
        <name>ATP</name>
        <dbReference type="ChEBI" id="CHEBI:30616"/>
    </ligand>
</feature>
<evidence type="ECO:0000256" key="9">
    <source>
        <dbReference type="ARBA" id="ARBA00048679"/>
    </source>
</evidence>
<dbReference type="PROSITE" id="PS00109">
    <property type="entry name" value="PROTEIN_KINASE_TYR"/>
    <property type="match status" value="1"/>
</dbReference>